<dbReference type="PANTHER" id="PTHR28384">
    <property type="entry name" value="PROGRESSIVE ANKYLOSIS PROTEIN HOMOLOG"/>
    <property type="match status" value="1"/>
</dbReference>
<evidence type="ECO:0008006" key="9">
    <source>
        <dbReference type="Google" id="ProtNLM"/>
    </source>
</evidence>
<feature type="transmembrane region" description="Helical" evidence="6">
    <location>
        <begin position="185"/>
        <end position="205"/>
    </location>
</feature>
<comment type="caution">
    <text evidence="7">The sequence shown here is derived from an EMBL/GenBank/DDBJ whole genome shotgun (WGS) entry which is preliminary data.</text>
</comment>
<keyword evidence="4 6" id="KW-1133">Transmembrane helix</keyword>
<evidence type="ECO:0000256" key="4">
    <source>
        <dbReference type="ARBA" id="ARBA00022989"/>
    </source>
</evidence>
<name>A0ABM9CU02_9BACL</name>
<feature type="transmembrane region" description="Helical" evidence="6">
    <location>
        <begin position="88"/>
        <end position="108"/>
    </location>
</feature>
<gene>
    <name evidence="7" type="ORF">PAECIP111893_04886</name>
</gene>
<feature type="transmembrane region" description="Helical" evidence="6">
    <location>
        <begin position="380"/>
        <end position="400"/>
    </location>
</feature>
<feature type="transmembrane region" description="Helical" evidence="6">
    <location>
        <begin position="261"/>
        <end position="285"/>
    </location>
</feature>
<evidence type="ECO:0000256" key="3">
    <source>
        <dbReference type="ARBA" id="ARBA00022692"/>
    </source>
</evidence>
<evidence type="ECO:0000313" key="8">
    <source>
        <dbReference type="Proteomes" id="UP000838686"/>
    </source>
</evidence>
<accession>A0ABM9CU02</accession>
<keyword evidence="5 6" id="KW-0472">Membrane</keyword>
<evidence type="ECO:0000256" key="2">
    <source>
        <dbReference type="ARBA" id="ARBA00022448"/>
    </source>
</evidence>
<protein>
    <recommendedName>
        <fullName evidence="9">Multi antimicrobial extrusion protein MatE</fullName>
    </recommendedName>
</protein>
<comment type="subcellular location">
    <subcellularLocation>
        <location evidence="1">Membrane</location>
        <topology evidence="1">Multi-pass membrane protein</topology>
    </subcellularLocation>
</comment>
<evidence type="ECO:0000256" key="1">
    <source>
        <dbReference type="ARBA" id="ARBA00004141"/>
    </source>
</evidence>
<feature type="transmembrane region" description="Helical" evidence="6">
    <location>
        <begin position="237"/>
        <end position="255"/>
    </location>
</feature>
<dbReference type="Proteomes" id="UP000838686">
    <property type="component" value="Unassembled WGS sequence"/>
</dbReference>
<dbReference type="PANTHER" id="PTHR28384:SF1">
    <property type="entry name" value="PROGRESSIVE ANKYLOSIS PROTEIN HOMOLOG"/>
    <property type="match status" value="1"/>
</dbReference>
<dbReference type="RefSeq" id="WP_236346452.1">
    <property type="nucleotide sequence ID" value="NZ_CAKMMF010000039.1"/>
</dbReference>
<keyword evidence="8" id="KW-1185">Reference proteome</keyword>
<evidence type="ECO:0000256" key="6">
    <source>
        <dbReference type="SAM" id="Phobius"/>
    </source>
</evidence>
<feature type="transmembrane region" description="Helical" evidence="6">
    <location>
        <begin position="305"/>
        <end position="334"/>
    </location>
</feature>
<proteinExistence type="predicted"/>
<reference evidence="7" key="1">
    <citation type="submission" date="2022-01" db="EMBL/GenBank/DDBJ databases">
        <authorList>
            <person name="Criscuolo A."/>
        </authorList>
    </citation>
    <scope>NUCLEOTIDE SEQUENCE</scope>
    <source>
        <strain evidence="7">CIP111893</strain>
    </source>
</reference>
<dbReference type="InterPro" id="IPR009887">
    <property type="entry name" value="ANKH"/>
</dbReference>
<keyword evidence="2" id="KW-0813">Transport</keyword>
<feature type="transmembrane region" description="Helical" evidence="6">
    <location>
        <begin position="46"/>
        <end position="68"/>
    </location>
</feature>
<evidence type="ECO:0000313" key="7">
    <source>
        <dbReference type="EMBL" id="CAH1222657.1"/>
    </source>
</evidence>
<feature type="transmembrane region" description="Helical" evidence="6">
    <location>
        <begin position="128"/>
        <end position="147"/>
    </location>
</feature>
<feature type="transmembrane region" description="Helical" evidence="6">
    <location>
        <begin position="159"/>
        <end position="179"/>
    </location>
</feature>
<feature type="transmembrane region" description="Helical" evidence="6">
    <location>
        <begin position="346"/>
        <end position="368"/>
    </location>
</feature>
<keyword evidence="3 6" id="KW-0812">Transmembrane</keyword>
<organism evidence="7 8">
    <name type="scientific">Paenibacillus plantiphilus</name>
    <dbReference type="NCBI Taxonomy" id="2905650"/>
    <lineage>
        <taxon>Bacteria</taxon>
        <taxon>Bacillati</taxon>
        <taxon>Bacillota</taxon>
        <taxon>Bacilli</taxon>
        <taxon>Bacillales</taxon>
        <taxon>Paenibacillaceae</taxon>
        <taxon>Paenibacillus</taxon>
    </lineage>
</organism>
<feature type="transmembrane region" description="Helical" evidence="6">
    <location>
        <begin position="12"/>
        <end position="34"/>
    </location>
</feature>
<dbReference type="EMBL" id="CAKMMF010000039">
    <property type="protein sequence ID" value="CAH1222657.1"/>
    <property type="molecule type" value="Genomic_DNA"/>
</dbReference>
<sequence length="442" mass="48991">MIQQSATVSMRQLWRFFLPLGISASLVTISHVIINSTLSRGENPEQILACYAVAMSLLLITERPALLLRQTSSVLVRDKRSFRAMLQVSQLIFFAIMALGFIICYTPLGSWIFSGPFGMEPSIVPDVIDVYQILMFVSLFSGIRCLYQGIIIYNLRTKWLTIGMVVRLIGMYLLSLYFIHTGVKSATVGAMIFLAGMIIEAAMSYGEGRLLVRRMPEVEPEHTIVNRRHVFSFYRPLLLSTFIAVWIGPVINALLGKTADIALSIASFALAGSIVQLVVSFFTYFHQIVLNYYAIDREAVRRFTLLFGFIPALLVSLLAFTPIGDFFVGAILGVEGRLAADTLKALQPFVLFALVMPWLDVFNGVIMLRGHTRVMLGSQMSNLSFTLVAMLLLVILTPGWNGTIGAWAQSIGLAAECAFVAYAIRRGSRANRILAGKVTDME</sequence>
<feature type="transmembrane region" description="Helical" evidence="6">
    <location>
        <begin position="406"/>
        <end position="424"/>
    </location>
</feature>
<evidence type="ECO:0000256" key="5">
    <source>
        <dbReference type="ARBA" id="ARBA00023136"/>
    </source>
</evidence>